<comment type="caution">
    <text evidence="4">The sequence shown here is derived from an EMBL/GenBank/DDBJ whole genome shotgun (WGS) entry which is preliminary data.</text>
</comment>
<feature type="compositionally biased region" description="Polar residues" evidence="2">
    <location>
        <begin position="1527"/>
        <end position="1544"/>
    </location>
</feature>
<dbReference type="PANTHER" id="PTHR28190:SF1">
    <property type="entry name" value="NUCLEAR MIGRATION PROTEIN NUM1"/>
    <property type="match status" value="1"/>
</dbReference>
<dbReference type="PANTHER" id="PTHR28190">
    <property type="entry name" value="NUCLEAR MIGRATION PROTEIN NUM1"/>
    <property type="match status" value="1"/>
</dbReference>
<dbReference type="SUPFAM" id="SSF50729">
    <property type="entry name" value="PH domain-like"/>
    <property type="match status" value="1"/>
</dbReference>
<dbReference type="GO" id="GO:0015631">
    <property type="term" value="F:tubulin binding"/>
    <property type="evidence" value="ECO:0007669"/>
    <property type="project" value="TreeGrafter"/>
</dbReference>
<sequence length="1680" mass="183223">MASLAGDQPSLASQPELVSPDQQDPFSASSNSSHHRFSHFDNQLFALGPTASPDQAKRALEAHLAETERRIQEASRLGTTLVEQRKELAERLKDVEKQQSEGDITPELRQKLVEVEKEYNEVGRESARAFLPKSRVSSAEIAGGSPYRSVSPSKFESQATNSPSKLSVPNRKQRNQPSNRVHDIEFATEISTSLLSQVRHLQALLAEKEESLKTATLEKSRLEIEAEGFNQRLRSLDESEHRYKDENWNLETQIHEYLAAAKDSADREKRLNQNLSILQAEKSAAQKELDEIKLSHAQLSEDHAAALKHHDVELGGVKRSMNMADNERNALQKRVEDLIGQNQELARAVAHQRGRLEDQQQSRGLSDDDFETAPDNATPEHSPPPSPTKGTPRHSMLESETLKSSLHHAHRMIQNLKSNIHREKTEKLELKRMLQDARDDLDSRRTEFGSGNGKRTRKVDSREFKKPLKPGQLGGLRNSRSEVFIEDANWEEDDGQRSPSQTAILAARAAVGANNVSRSANDSSDMFETANEQDSTDAFETANERGTETEDFQTGAEEMSDSDELTETEGPAGTARQRPPPPLALTKAGNRDSFQSTASTSGDEYSYEDVKTPTSQQPQRLRLRVSRGGGSHRRSSRAVSEEPSLQSSPASFANSSQNGTPQAASQSLFAELGDMSDEEDSTQGTPSRINFMSGSATPTSRPGTAKPILGETPVLLPSVAPDPKLAMVDSATMTEPWQPEPATHQAAIALVGAGLAGVALTEAAHLIAGKDSSTDARSSMSDSHTVLEPEPRRSMSDSHTSTEPEVVRTASESHTLTELEPIPVISHNHTSTEAGPARVMSDSHTSTEPEPIRIMSDRHTSTEPESIRVMSDKHTATDTPVKAKMSDAAVQWHQEQLDDQSNNFLGVGADYRMRPVSDSTYSDMSSQYDPEIMEEKLAKFPSPPTSRAHTPMASLSSLEAMSATAPLTMSQIVSEHIEPTEAESPIVPSTPKGAPLSAPLAFSSLQFLDTEPISPRSPRPDGMIIPRDDLEEESVERARPQTPKNNFLSTVLGWNKGKVPATPIIAEDDTRQSPSDSPLVATPDSQRPFKEVSGNSHDRAVKKAPVETIDESSQTALTATQIDEMLHAKRQDTILAEDGNKSPSSPRVPLISVSPRAKKSQDSIGSVPRARSKMTDPDFVHDTEILKRPGSAGSTRNNSTSSAHPPLPMDHKLVIAAAAQRSGSSSGGPGSMGPPPLPASAQRSNSSSGGTGSMGPPPLPASAQRSNPSSGGTGSMGPPSLPASAYKNPSFRPRTPSSQPPMNPISLRAGTTPRPIHSSAGTAEIHSPSRTARSRASSVSSFVSEIDTRFNMKAAGLPNGLDPGTDPRMINAITQTMIGEYLWKYTRKAGRGAMSENRHRRYFWVHPYTRTLYWSDRDPSAAGRAELKAKSVPIEAVRVVTDDNPMPPGLHRKSLIIMTPGRSVKFTASTGQRHETWFNALSYLLLRTGEDAIGDTESLANGALTQDDVDEFNPGNDTRSTRRVPASLSSYNSRTTPNDSLSRSTRIDEQPRLVSNTSTRPTLGSLSSRLSSYWKPGEPSKSFSSRRSRHSMSENGQIYEASEVHDSAEDLREQYEKQDRESDRLENVRACCDGKHDVGHLHNPSVKSRHASTISAASGSRPTSAQQQTKSRNSIMRRTD</sequence>
<dbReference type="GO" id="GO:0005543">
    <property type="term" value="F:phospholipid binding"/>
    <property type="evidence" value="ECO:0007669"/>
    <property type="project" value="InterPro"/>
</dbReference>
<feature type="region of interest" description="Disordered" evidence="2">
    <location>
        <begin position="441"/>
        <end position="480"/>
    </location>
</feature>
<evidence type="ECO:0000256" key="1">
    <source>
        <dbReference type="SAM" id="Coils"/>
    </source>
</evidence>
<feature type="compositionally biased region" description="Basic residues" evidence="2">
    <location>
        <begin position="621"/>
        <end position="636"/>
    </location>
</feature>
<dbReference type="CDD" id="cd13365">
    <property type="entry name" value="PH_PLC_plant-like"/>
    <property type="match status" value="1"/>
</dbReference>
<protein>
    <submittedName>
        <fullName evidence="4">Related to AMI1 protein</fullName>
    </submittedName>
</protein>
<feature type="region of interest" description="Disordered" evidence="2">
    <location>
        <begin position="1"/>
        <end position="56"/>
    </location>
</feature>
<dbReference type="InterPro" id="IPR001849">
    <property type="entry name" value="PH_domain"/>
</dbReference>
<feature type="compositionally biased region" description="Polar residues" evidence="2">
    <location>
        <begin position="682"/>
        <end position="702"/>
    </location>
</feature>
<dbReference type="SMART" id="SM00233">
    <property type="entry name" value="PH"/>
    <property type="match status" value="1"/>
</dbReference>
<feature type="compositionally biased region" description="Low complexity" evidence="2">
    <location>
        <begin position="1328"/>
        <end position="1339"/>
    </location>
</feature>
<feature type="compositionally biased region" description="Polar residues" evidence="2">
    <location>
        <begin position="516"/>
        <end position="538"/>
    </location>
</feature>
<feature type="compositionally biased region" description="Polar residues" evidence="2">
    <location>
        <begin position="1553"/>
        <end position="1571"/>
    </location>
</feature>
<feature type="compositionally biased region" description="Basic and acidic residues" evidence="2">
    <location>
        <begin position="785"/>
        <end position="806"/>
    </location>
</feature>
<gene>
    <name evidence="4" type="ORF">RCO7_06933</name>
</gene>
<dbReference type="InterPro" id="IPR053005">
    <property type="entry name" value="Nuclear_Pos-Cytoskel_Interact"/>
</dbReference>
<feature type="region of interest" description="Disordered" evidence="2">
    <location>
        <begin position="349"/>
        <end position="397"/>
    </location>
</feature>
<feature type="region of interest" description="Disordered" evidence="2">
    <location>
        <begin position="516"/>
        <end position="709"/>
    </location>
</feature>
<feature type="compositionally biased region" description="Polar residues" evidence="2">
    <location>
        <begin position="1192"/>
        <end position="1203"/>
    </location>
</feature>
<dbReference type="GO" id="GO:0032065">
    <property type="term" value="P:maintenance of protein location in cell cortex"/>
    <property type="evidence" value="ECO:0007669"/>
    <property type="project" value="InterPro"/>
</dbReference>
<dbReference type="PROSITE" id="PS50003">
    <property type="entry name" value="PH_DOMAIN"/>
    <property type="match status" value="1"/>
</dbReference>
<accession>A0A1E1KJ97</accession>
<dbReference type="InParanoid" id="A0A1E1KJ97"/>
<feature type="coiled-coil region" evidence="1">
    <location>
        <begin position="57"/>
        <end position="101"/>
    </location>
</feature>
<feature type="compositionally biased region" description="Acidic residues" evidence="2">
    <location>
        <begin position="558"/>
        <end position="567"/>
    </location>
</feature>
<proteinExistence type="predicted"/>
<feature type="coiled-coil region" evidence="1">
    <location>
        <begin position="198"/>
        <end position="348"/>
    </location>
</feature>
<feature type="compositionally biased region" description="Polar residues" evidence="2">
    <location>
        <begin position="592"/>
        <end position="603"/>
    </location>
</feature>
<feature type="compositionally biased region" description="Polar residues" evidence="2">
    <location>
        <begin position="148"/>
        <end position="167"/>
    </location>
</feature>
<feature type="compositionally biased region" description="Basic and acidic residues" evidence="2">
    <location>
        <begin position="1173"/>
        <end position="1187"/>
    </location>
</feature>
<dbReference type="GO" id="GO:0005739">
    <property type="term" value="C:mitochondrion"/>
    <property type="evidence" value="ECO:0007669"/>
    <property type="project" value="TreeGrafter"/>
</dbReference>
<evidence type="ECO:0000259" key="3">
    <source>
        <dbReference type="PROSITE" id="PS50003"/>
    </source>
</evidence>
<feature type="compositionally biased region" description="Polar residues" evidence="2">
    <location>
        <begin position="1651"/>
        <end position="1680"/>
    </location>
</feature>
<evidence type="ECO:0000313" key="4">
    <source>
        <dbReference type="EMBL" id="CZS98051.1"/>
    </source>
</evidence>
<feature type="region of interest" description="Disordered" evidence="2">
    <location>
        <begin position="1634"/>
        <end position="1680"/>
    </location>
</feature>
<dbReference type="Pfam" id="PF12814">
    <property type="entry name" value="Mcp5_PH"/>
    <property type="match status" value="1"/>
</dbReference>
<feature type="coiled-coil region" evidence="1">
    <location>
        <begin position="413"/>
        <end position="440"/>
    </location>
</feature>
<dbReference type="InterPro" id="IPR024774">
    <property type="entry name" value="PH_dom-Mcp5-type"/>
</dbReference>
<dbReference type="GO" id="GO:0005938">
    <property type="term" value="C:cell cortex"/>
    <property type="evidence" value="ECO:0007669"/>
    <property type="project" value="InterPro"/>
</dbReference>
<feature type="region of interest" description="Disordered" evidence="2">
    <location>
        <begin position="141"/>
        <end position="180"/>
    </location>
</feature>
<evidence type="ECO:0000313" key="5">
    <source>
        <dbReference type="Proteomes" id="UP000178129"/>
    </source>
</evidence>
<keyword evidence="5" id="KW-1185">Reference proteome</keyword>
<feature type="compositionally biased region" description="Polar residues" evidence="2">
    <location>
        <begin position="643"/>
        <end position="668"/>
    </location>
</feature>
<name>A0A1E1KJ97_9HELO</name>
<evidence type="ECO:0000256" key="2">
    <source>
        <dbReference type="SAM" id="MobiDB-lite"/>
    </source>
</evidence>
<dbReference type="GO" id="GO:0000226">
    <property type="term" value="P:microtubule cytoskeleton organization"/>
    <property type="evidence" value="ECO:0007669"/>
    <property type="project" value="TreeGrafter"/>
</dbReference>
<dbReference type="STRING" id="914237.A0A1E1KJ97"/>
<feature type="region of interest" description="Disordered" evidence="2">
    <location>
        <begin position="770"/>
        <end position="850"/>
    </location>
</feature>
<feature type="compositionally biased region" description="Basic and acidic residues" evidence="2">
    <location>
        <begin position="1096"/>
        <end position="1105"/>
    </location>
</feature>
<feature type="region of interest" description="Disordered" evidence="2">
    <location>
        <begin position="1129"/>
        <end position="1339"/>
    </location>
</feature>
<dbReference type="EMBL" id="FJUW01000014">
    <property type="protein sequence ID" value="CZS98051.1"/>
    <property type="molecule type" value="Genomic_DNA"/>
</dbReference>
<feature type="domain" description="PH" evidence="3">
    <location>
        <begin position="1375"/>
        <end position="1486"/>
    </location>
</feature>
<dbReference type="Proteomes" id="UP000178129">
    <property type="component" value="Unassembled WGS sequence"/>
</dbReference>
<reference evidence="5" key="1">
    <citation type="submission" date="2016-03" db="EMBL/GenBank/DDBJ databases">
        <authorList>
            <person name="Ploux O."/>
        </authorList>
    </citation>
    <scope>NUCLEOTIDE SEQUENCE [LARGE SCALE GENOMIC DNA]</scope>
    <source>
        <strain evidence="5">UK7</strain>
    </source>
</reference>
<keyword evidence="1" id="KW-0175">Coiled coil</keyword>
<feature type="region of interest" description="Disordered" evidence="2">
    <location>
        <begin position="1504"/>
        <end position="1609"/>
    </location>
</feature>
<organism evidence="4 5">
    <name type="scientific">Rhynchosporium graminicola</name>
    <dbReference type="NCBI Taxonomy" id="2792576"/>
    <lineage>
        <taxon>Eukaryota</taxon>
        <taxon>Fungi</taxon>
        <taxon>Dikarya</taxon>
        <taxon>Ascomycota</taxon>
        <taxon>Pezizomycotina</taxon>
        <taxon>Leotiomycetes</taxon>
        <taxon>Helotiales</taxon>
        <taxon>Ploettnerulaceae</taxon>
        <taxon>Rhynchosporium</taxon>
    </lineage>
</organism>
<feature type="region of interest" description="Disordered" evidence="2">
    <location>
        <begin position="1062"/>
        <end position="1114"/>
    </location>
</feature>